<keyword evidence="3" id="KW-1185">Reference proteome</keyword>
<evidence type="ECO:0000313" key="2">
    <source>
        <dbReference type="EMBL" id="TQC75580.1"/>
    </source>
</evidence>
<evidence type="ECO:0000313" key="3">
    <source>
        <dbReference type="Proteomes" id="UP000319715"/>
    </source>
</evidence>
<sequence length="69" mass="7630">MNLQARVTDNPLNIGNGFWSAGLVFDIVGETACHFILNNKHRVNKKTLSVVGTSYFTHPVKMEIITKAA</sequence>
<comment type="caution">
    <text evidence="2">The sequence shown here is derived from an EMBL/GenBank/DDBJ whole genome shotgun (WGS) entry which is preliminary data.</text>
</comment>
<name>A0ABY3A014_9GAMM</name>
<dbReference type="Proteomes" id="UP000319715">
    <property type="component" value="Unassembled WGS sequence"/>
</dbReference>
<reference evidence="2 3" key="1">
    <citation type="submission" date="2019-06" db="EMBL/GenBank/DDBJ databases">
        <title>Pantoea dispersa Assembly.</title>
        <authorList>
            <person name="Wang J."/>
        </authorList>
    </citation>
    <scope>NUCLEOTIDE SEQUENCE [LARGE SCALE GENOMIC DNA]</scope>
    <source>
        <strain evidence="3">bio</strain>
    </source>
</reference>
<dbReference type="EMBL" id="VICF01000002">
    <property type="protein sequence ID" value="TQC75580.1"/>
    <property type="molecule type" value="Genomic_DNA"/>
</dbReference>
<accession>A0ABY3A014</accession>
<protein>
    <submittedName>
        <fullName evidence="2">Uncharacterized protein</fullName>
    </submittedName>
</protein>
<keyword evidence="1" id="KW-0472">Membrane</keyword>
<keyword evidence="1" id="KW-1133">Transmembrane helix</keyword>
<dbReference type="RefSeq" id="WP_141495743.1">
    <property type="nucleotide sequence ID" value="NZ_VICF01000002.1"/>
</dbReference>
<gene>
    <name evidence="2" type="ORF">FK492_06575</name>
</gene>
<organism evidence="2 3">
    <name type="scientific">Pantoea dispersa</name>
    <dbReference type="NCBI Taxonomy" id="59814"/>
    <lineage>
        <taxon>Bacteria</taxon>
        <taxon>Pseudomonadati</taxon>
        <taxon>Pseudomonadota</taxon>
        <taxon>Gammaproteobacteria</taxon>
        <taxon>Enterobacterales</taxon>
        <taxon>Erwiniaceae</taxon>
        <taxon>Pantoea</taxon>
    </lineage>
</organism>
<proteinExistence type="predicted"/>
<keyword evidence="1" id="KW-0812">Transmembrane</keyword>
<evidence type="ECO:0000256" key="1">
    <source>
        <dbReference type="SAM" id="Phobius"/>
    </source>
</evidence>
<feature type="transmembrane region" description="Helical" evidence="1">
    <location>
        <begin position="18"/>
        <end position="37"/>
    </location>
</feature>